<gene>
    <name evidence="3" type="ORF">GTP41_08145</name>
</gene>
<dbReference type="SUPFAM" id="SSF53474">
    <property type="entry name" value="alpha/beta-Hydrolases"/>
    <property type="match status" value="1"/>
</dbReference>
<keyword evidence="1" id="KW-1133">Transmembrane helix</keyword>
<dbReference type="InterPro" id="IPR029058">
    <property type="entry name" value="AB_hydrolase_fold"/>
</dbReference>
<dbReference type="AlphaFoldDB" id="A0A6N9HGB8"/>
<keyword evidence="3" id="KW-0378">Hydrolase</keyword>
<evidence type="ECO:0000313" key="4">
    <source>
        <dbReference type="Proteomes" id="UP000448575"/>
    </source>
</evidence>
<keyword evidence="1" id="KW-0812">Transmembrane</keyword>
<dbReference type="PANTHER" id="PTHR47909:SF2">
    <property type="entry name" value="GPI INOSITOL-DEACYLASE"/>
    <property type="match status" value="1"/>
</dbReference>
<protein>
    <submittedName>
        <fullName evidence="3">Alpha/beta fold hydrolase</fullName>
    </submittedName>
</protein>
<dbReference type="RefSeq" id="WP_161025076.1">
    <property type="nucleotide sequence ID" value="NZ_WWCJ01000005.1"/>
</dbReference>
<evidence type="ECO:0000313" key="3">
    <source>
        <dbReference type="EMBL" id="MYN02072.1"/>
    </source>
</evidence>
<organism evidence="3 4">
    <name type="scientific">Pseudoduganella guangdongensis</name>
    <dbReference type="NCBI Taxonomy" id="2692179"/>
    <lineage>
        <taxon>Bacteria</taxon>
        <taxon>Pseudomonadati</taxon>
        <taxon>Pseudomonadota</taxon>
        <taxon>Betaproteobacteria</taxon>
        <taxon>Burkholderiales</taxon>
        <taxon>Oxalobacteraceae</taxon>
        <taxon>Telluria group</taxon>
        <taxon>Pseudoduganella</taxon>
    </lineage>
</organism>
<dbReference type="GO" id="GO:0016787">
    <property type="term" value="F:hydrolase activity"/>
    <property type="evidence" value="ECO:0007669"/>
    <property type="project" value="UniProtKB-KW"/>
</dbReference>
<dbReference type="Pfam" id="PF00561">
    <property type="entry name" value="Abhydrolase_1"/>
    <property type="match status" value="1"/>
</dbReference>
<dbReference type="Proteomes" id="UP000448575">
    <property type="component" value="Unassembled WGS sequence"/>
</dbReference>
<dbReference type="InterPro" id="IPR000073">
    <property type="entry name" value="AB_hydrolase_1"/>
</dbReference>
<name>A0A6N9HGB8_9BURK</name>
<feature type="domain" description="AB hydrolase-1" evidence="2">
    <location>
        <begin position="107"/>
        <end position="233"/>
    </location>
</feature>
<comment type="caution">
    <text evidence="3">The sequence shown here is derived from an EMBL/GenBank/DDBJ whole genome shotgun (WGS) entry which is preliminary data.</text>
</comment>
<accession>A0A6N9HGB8</accession>
<evidence type="ECO:0000256" key="1">
    <source>
        <dbReference type="SAM" id="Phobius"/>
    </source>
</evidence>
<dbReference type="PANTHER" id="PTHR47909">
    <property type="entry name" value="ALPHA/BETA-HYDROLASES SUPERFAMILY PROTEIN"/>
    <property type="match status" value="1"/>
</dbReference>
<reference evidence="3 4" key="1">
    <citation type="submission" date="2019-12" db="EMBL/GenBank/DDBJ databases">
        <title>Novel species isolated from a subtropical stream in China.</title>
        <authorList>
            <person name="Lu H."/>
        </authorList>
    </citation>
    <scope>NUCLEOTIDE SEQUENCE [LARGE SCALE GENOMIC DNA]</scope>
    <source>
        <strain evidence="3 4">DS3</strain>
    </source>
</reference>
<dbReference type="EMBL" id="WWCJ01000005">
    <property type="protein sequence ID" value="MYN02072.1"/>
    <property type="molecule type" value="Genomic_DNA"/>
</dbReference>
<proteinExistence type="predicted"/>
<keyword evidence="1" id="KW-0472">Membrane</keyword>
<feature type="transmembrane region" description="Helical" evidence="1">
    <location>
        <begin position="31"/>
        <end position="48"/>
    </location>
</feature>
<sequence length="295" mass="32334">MVKRMLWLVMALQVTVAGALAWLLARLVPADVALLLAVTVVLMVRMAISANNFRMAARPVPQHAQLAWLQRLQLFLHEYMSTMAVTSWHMLRHRPRLHLASAPRGLPVLMVHGYGANGGFWVHLAAQLEAQGLSYATVDLEPVFGDIEDYALQLERAAQALLAASGSARLVIVAHSMGGLVARAWLRRFGAARVARIITLGTPHFGTDLAHMGPGDNARQMRRDAEWLAQLDADDRSQRGLMTSIYSWHDNIIAPQDSCHLPGARNIALHGIGHVALGRHPAIAQHILAEIMGIT</sequence>
<keyword evidence="4" id="KW-1185">Reference proteome</keyword>
<dbReference type="Gene3D" id="3.40.50.1820">
    <property type="entry name" value="alpha/beta hydrolase"/>
    <property type="match status" value="1"/>
</dbReference>
<evidence type="ECO:0000259" key="2">
    <source>
        <dbReference type="Pfam" id="PF00561"/>
    </source>
</evidence>